<dbReference type="OrthoDB" id="10252754at2759"/>
<dbReference type="Pfam" id="PF00488">
    <property type="entry name" value="MutS_V"/>
    <property type="match status" value="1"/>
</dbReference>
<keyword evidence="3" id="KW-0067">ATP-binding</keyword>
<feature type="compositionally biased region" description="Acidic residues" evidence="5">
    <location>
        <begin position="552"/>
        <end position="563"/>
    </location>
</feature>
<keyword evidence="8" id="KW-1185">Reference proteome</keyword>
<keyword evidence="2" id="KW-0227">DNA damage</keyword>
<feature type="domain" description="DNA mismatch repair proteins mutS family" evidence="6">
    <location>
        <begin position="847"/>
        <end position="1105"/>
    </location>
</feature>
<evidence type="ECO:0000256" key="4">
    <source>
        <dbReference type="ARBA" id="ARBA00023125"/>
    </source>
</evidence>
<evidence type="ECO:0000259" key="6">
    <source>
        <dbReference type="SMART" id="SM00534"/>
    </source>
</evidence>
<dbReference type="InterPro" id="IPR007695">
    <property type="entry name" value="DNA_mismatch_repair_MutS-lik_N"/>
</dbReference>
<evidence type="ECO:0000256" key="3">
    <source>
        <dbReference type="ARBA" id="ARBA00022840"/>
    </source>
</evidence>
<name>A0A150GQS6_GONPE</name>
<dbReference type="PANTHER" id="PTHR48448:SF1">
    <property type="entry name" value="MUTL PROTEIN ISOFORM 1"/>
    <property type="match status" value="1"/>
</dbReference>
<dbReference type="Pfam" id="PF01624">
    <property type="entry name" value="MutS_I"/>
    <property type="match status" value="1"/>
</dbReference>
<dbReference type="InterPro" id="IPR000432">
    <property type="entry name" value="DNA_mismatch_repair_MutS_C"/>
</dbReference>
<dbReference type="SMART" id="SM00534">
    <property type="entry name" value="MUTSac"/>
    <property type="match status" value="1"/>
</dbReference>
<evidence type="ECO:0000256" key="1">
    <source>
        <dbReference type="ARBA" id="ARBA00022741"/>
    </source>
</evidence>
<reference evidence="8" key="1">
    <citation type="journal article" date="2016" name="Nat. Commun.">
        <title>The Gonium pectorale genome demonstrates co-option of cell cycle regulation during the evolution of multicellularity.</title>
        <authorList>
            <person name="Hanschen E.R."/>
            <person name="Marriage T.N."/>
            <person name="Ferris P.J."/>
            <person name="Hamaji T."/>
            <person name="Toyoda A."/>
            <person name="Fujiyama A."/>
            <person name="Neme R."/>
            <person name="Noguchi H."/>
            <person name="Minakuchi Y."/>
            <person name="Suzuki M."/>
            <person name="Kawai-Toyooka H."/>
            <person name="Smith D.R."/>
            <person name="Sparks H."/>
            <person name="Anderson J."/>
            <person name="Bakaric R."/>
            <person name="Luria V."/>
            <person name="Karger A."/>
            <person name="Kirschner M.W."/>
            <person name="Durand P.M."/>
            <person name="Michod R.E."/>
            <person name="Nozaki H."/>
            <person name="Olson B.J."/>
        </authorList>
    </citation>
    <scope>NUCLEOTIDE SEQUENCE [LARGE SCALE GENOMIC DNA]</scope>
    <source>
        <strain evidence="8">NIES-2863</strain>
    </source>
</reference>
<evidence type="ECO:0000313" key="8">
    <source>
        <dbReference type="Proteomes" id="UP000075714"/>
    </source>
</evidence>
<feature type="compositionally biased region" description="Low complexity" evidence="5">
    <location>
        <begin position="1216"/>
        <end position="1240"/>
    </location>
</feature>
<sequence>MCEDATGAAAVPSWRKRDVAAAGVYRGWGATSPRSPTASEAVITPEAAAYWRKAMTAVDKWGRVGPGLSGLLGLLDWDHPLGLTKARAAGSVSCYNEFLAAKKRHPTAIVLVRVGDFYETVGFDALVLCQHCGTNPMSPQSGVARAGFPQGANSLRRQLNRLIEAGFTVAMVEEVGFRRGPKAGSQMKERQLVALVTAAQPYYLVANVEDEYEGDDTPLPRPITGISIPGSGGYRLLRYCPARGAVQLSSQLGEEALLAELNATGVAPPLWLHRSVRERSTQQGQTFRTARTLSALLDCEIEEFGDVGTGSARPGAARGGGAAGPDVLGFKRVVARQLGLELRVAEVMEVVTPPHEGDNPKPPSLSTITQLGMGDARGVPSLLSAVLPPSSPSPVRSWMRRVLLLPPPPTVAEDIRTACAVLAEPGAEAPPLPPLVTSVVGSRMAALLSSGVAGHNTLRDIKAMLDRCVQLLLLPGPSAATMLLSLMGVLQWSLAKHAGVAWGQMPPGVLADQCADAAKAIGGVIPELEARRGVAELLYPGRAPLELDSMEADDAAGSDEEEAGSSLRATVGGASPPGGWVPESQLVALCPAGLQSLLPLQRRALIEGERLVKRLESWRVAVREDRMQAAADKVAEARRLMLEAVLELGFALDKVNAEVKLAPHDDAVWAKMLAPGGKGKMRASDQRLAVEAVRRQVGVTLIHPLNRKRATEGERYSTARLEEATAVYRAAVEEADRESRRLLKELCGHLHTGTPSASSPTAAAFSSPYLPTLLAASELSVIVTALDRHVARTKQAGWNWPLMPGAHTLSAPGGEAGRSVNMVLPGLWPYWMERREAVANDVVLAAGRIALLTGPNMAGKSTVLRSIAAAALLSTCGLSVPADRGATQSLPPGEPGPSIADMDAMAPAPPPVPPPGAAPSSAAAAFSAAPAALPLRSSWLRHVSLRNFSGDSPLEGKSAFAVEMEDTANTLETARATGGGCLVLLDELGKGTEVVAGSALAGAVLIELLAAGAGGVFATHLHDLVWLLRPQAEAGRVEYWAMEVARQPQPGQGSGQPGLPSSLVPLRPTRRVLPGRVCLMSLALQVAADCGMPRHLLAAAAAYEARLGDMMRAAREGAYGTGPPGMAVVPGGGAAGAADGSASTTAVPTAAAPMAEPRLSAALAEEAAEWAGANSMYALPADAPGGVPGGAPSDWIDSAAAAWGEPTPWADEEAVEPGAEGGEAAESAFGSGSDAKVADGPAAPATLASVAPAASSEETLTLAHAGGLLRDQVRQLISQAEGGAVPDPEKGKLHWIGAGWIPPQGHVGEAVVYVIRWWDGRFYVGQTEDICRRLAEHRKRETLERKEAGLLLMEGTRRVTSLEAVYCRVPSCEGGGASGARNVEADLIADMQRAGFPMRSVHDKTRKKLTRPQLPAVLPGTMAPPPLATTASQPLPPPPPPPPPPPMYTSAALGGYESAAAQHAEGQDGAEAQPPARRRRRSRAAAVSGDTAGGGNAVP</sequence>
<proteinExistence type="predicted"/>
<dbReference type="EMBL" id="LSYV01000011">
    <property type="protein sequence ID" value="KXZ52161.1"/>
    <property type="molecule type" value="Genomic_DNA"/>
</dbReference>
<evidence type="ECO:0000256" key="5">
    <source>
        <dbReference type="SAM" id="MobiDB-lite"/>
    </source>
</evidence>
<feature type="compositionally biased region" description="Pro residues" evidence="5">
    <location>
        <begin position="1434"/>
        <end position="1447"/>
    </location>
</feature>
<dbReference type="InterPro" id="IPR053276">
    <property type="entry name" value="MtDNA_mismatch_repair_MutS"/>
</dbReference>
<dbReference type="Gene3D" id="3.40.50.300">
    <property type="entry name" value="P-loop containing nucleotide triphosphate hydrolases"/>
    <property type="match status" value="1"/>
</dbReference>
<comment type="caution">
    <text evidence="7">The sequence shown here is derived from an EMBL/GenBank/DDBJ whole genome shotgun (WGS) entry which is preliminary data.</text>
</comment>
<feature type="region of interest" description="Disordered" evidence="5">
    <location>
        <begin position="1399"/>
        <end position="1499"/>
    </location>
</feature>
<dbReference type="Proteomes" id="UP000075714">
    <property type="component" value="Unassembled WGS sequence"/>
</dbReference>
<dbReference type="InterPro" id="IPR016151">
    <property type="entry name" value="DNA_mismatch_repair_MutS_N"/>
</dbReference>
<feature type="region of interest" description="Disordered" evidence="5">
    <location>
        <begin position="883"/>
        <end position="903"/>
    </location>
</feature>
<dbReference type="GO" id="GO:0006298">
    <property type="term" value="P:mismatch repair"/>
    <property type="evidence" value="ECO:0007669"/>
    <property type="project" value="InterPro"/>
</dbReference>
<dbReference type="Gene3D" id="3.40.1440.10">
    <property type="entry name" value="GIY-YIG endonuclease"/>
    <property type="match status" value="1"/>
</dbReference>
<dbReference type="SUPFAM" id="SSF55271">
    <property type="entry name" value="DNA repair protein MutS, domain I"/>
    <property type="match status" value="1"/>
</dbReference>
<gene>
    <name evidence="7" type="ORF">GPECTOR_10g790</name>
</gene>
<dbReference type="SUPFAM" id="SSF52540">
    <property type="entry name" value="P-loop containing nucleoside triphosphate hydrolases"/>
    <property type="match status" value="1"/>
</dbReference>
<dbReference type="InterPro" id="IPR035901">
    <property type="entry name" value="GIY-YIG_endonuc_sf"/>
</dbReference>
<dbReference type="PANTHER" id="PTHR48448">
    <property type="entry name" value="MUTL PROTEIN ISOFORM 1"/>
    <property type="match status" value="1"/>
</dbReference>
<keyword evidence="1" id="KW-0547">Nucleotide-binding</keyword>
<feature type="region of interest" description="Disordered" evidence="5">
    <location>
        <begin position="1212"/>
        <end position="1240"/>
    </location>
</feature>
<protein>
    <recommendedName>
        <fullName evidence="6">DNA mismatch repair proteins mutS family domain-containing protein</fullName>
    </recommendedName>
</protein>
<evidence type="ECO:0000256" key="2">
    <source>
        <dbReference type="ARBA" id="ARBA00022763"/>
    </source>
</evidence>
<feature type="region of interest" description="Disordered" evidence="5">
    <location>
        <begin position="552"/>
        <end position="574"/>
    </location>
</feature>
<dbReference type="GO" id="GO:0005524">
    <property type="term" value="F:ATP binding"/>
    <property type="evidence" value="ECO:0007669"/>
    <property type="project" value="UniProtKB-KW"/>
</dbReference>
<evidence type="ECO:0000313" key="7">
    <source>
        <dbReference type="EMBL" id="KXZ52161.1"/>
    </source>
</evidence>
<accession>A0A150GQS6</accession>
<dbReference type="Gene3D" id="3.40.1170.10">
    <property type="entry name" value="DNA repair protein MutS, domain I"/>
    <property type="match status" value="1"/>
</dbReference>
<dbReference type="GO" id="GO:0030983">
    <property type="term" value="F:mismatched DNA binding"/>
    <property type="evidence" value="ECO:0007669"/>
    <property type="project" value="InterPro"/>
</dbReference>
<dbReference type="STRING" id="33097.A0A150GQS6"/>
<keyword evidence="4" id="KW-0238">DNA-binding</keyword>
<dbReference type="InterPro" id="IPR027417">
    <property type="entry name" value="P-loop_NTPase"/>
</dbReference>
<organism evidence="7 8">
    <name type="scientific">Gonium pectorale</name>
    <name type="common">Green alga</name>
    <dbReference type="NCBI Taxonomy" id="33097"/>
    <lineage>
        <taxon>Eukaryota</taxon>
        <taxon>Viridiplantae</taxon>
        <taxon>Chlorophyta</taxon>
        <taxon>core chlorophytes</taxon>
        <taxon>Chlorophyceae</taxon>
        <taxon>CS clade</taxon>
        <taxon>Chlamydomonadales</taxon>
        <taxon>Volvocaceae</taxon>
        <taxon>Gonium</taxon>
    </lineage>
</organism>